<dbReference type="Proteomes" id="UP000580910">
    <property type="component" value="Unassembled WGS sequence"/>
</dbReference>
<dbReference type="PANTHER" id="PTHR11092">
    <property type="entry name" value="SUGAR NUCLEOTIDE EPIMERASE RELATED"/>
    <property type="match status" value="1"/>
</dbReference>
<protein>
    <recommendedName>
        <fullName evidence="6">TIGR01777 family protein</fullName>
    </recommendedName>
</protein>
<evidence type="ECO:0008006" key="6">
    <source>
        <dbReference type="Google" id="ProtNLM"/>
    </source>
</evidence>
<dbReference type="InterPro" id="IPR036291">
    <property type="entry name" value="NAD(P)-bd_dom_sf"/>
</dbReference>
<dbReference type="Pfam" id="PF08338">
    <property type="entry name" value="DUF1731"/>
    <property type="match status" value="1"/>
</dbReference>
<feature type="domain" description="DUF1731" evidence="3">
    <location>
        <begin position="248"/>
        <end position="292"/>
    </location>
</feature>
<name>A0A7W3IYE5_9ACTN</name>
<dbReference type="PANTHER" id="PTHR11092:SF0">
    <property type="entry name" value="EPIMERASE FAMILY PROTEIN SDR39U1"/>
    <property type="match status" value="1"/>
</dbReference>
<evidence type="ECO:0000259" key="3">
    <source>
        <dbReference type="Pfam" id="PF08338"/>
    </source>
</evidence>
<comment type="caution">
    <text evidence="4">The sequence shown here is derived from an EMBL/GenBank/DDBJ whole genome shotgun (WGS) entry which is preliminary data.</text>
</comment>
<dbReference type="AlphaFoldDB" id="A0A7W3IYE5"/>
<dbReference type="NCBIfam" id="TIGR01777">
    <property type="entry name" value="yfcH"/>
    <property type="match status" value="1"/>
</dbReference>
<dbReference type="Gene3D" id="3.40.50.720">
    <property type="entry name" value="NAD(P)-binding Rossmann-like Domain"/>
    <property type="match status" value="1"/>
</dbReference>
<dbReference type="Pfam" id="PF01370">
    <property type="entry name" value="Epimerase"/>
    <property type="match status" value="1"/>
</dbReference>
<comment type="similarity">
    <text evidence="1">Belongs to the NAD(P)-dependent epimerase/dehydratase family. SDR39U1 subfamily.</text>
</comment>
<feature type="domain" description="NAD-dependent epimerase/dehydratase" evidence="2">
    <location>
        <begin position="3"/>
        <end position="221"/>
    </location>
</feature>
<dbReference type="InterPro" id="IPR013549">
    <property type="entry name" value="DUF1731"/>
</dbReference>
<evidence type="ECO:0000313" key="5">
    <source>
        <dbReference type="Proteomes" id="UP000580910"/>
    </source>
</evidence>
<gene>
    <name evidence="4" type="ORF">FB382_001212</name>
</gene>
<dbReference type="RefSeq" id="WP_182537631.1">
    <property type="nucleotide sequence ID" value="NZ_JACGXA010000001.1"/>
</dbReference>
<proteinExistence type="inferred from homology"/>
<accession>A0A7W3IYE5</accession>
<evidence type="ECO:0000256" key="1">
    <source>
        <dbReference type="ARBA" id="ARBA00009353"/>
    </source>
</evidence>
<dbReference type="InterPro" id="IPR010099">
    <property type="entry name" value="SDR39U1"/>
</dbReference>
<sequence length="296" mass="31477">MHVVVAGASGFLGTHLTRELTTRGHQVTRLVRGTSPGRGESSWDPYSGTLDHDVVASADVVVNLAGTPTAGNPHSKTWARELRESRVTTTRVLAESIASSGTHPAYLAGNGISWYGDHGDEVLTEESDSRGQALLTQVTRDWQAATEPASVAGARVCVLRTAPVMDHRSAPLKQLATVFRLGLGARLGDGRQHMAMVSLRDWVGGVVHLAEHEDAHGPFNLCCPRTPTNAEFTKTLARLLHRPAFAFAPAAVLRVGAGEMAPELLGSLNVRPAALQSAGYSFRDRDVTEVLATGLG</sequence>
<evidence type="ECO:0000259" key="2">
    <source>
        <dbReference type="Pfam" id="PF01370"/>
    </source>
</evidence>
<dbReference type="SUPFAM" id="SSF51735">
    <property type="entry name" value="NAD(P)-binding Rossmann-fold domains"/>
    <property type="match status" value="1"/>
</dbReference>
<reference evidence="4 5" key="1">
    <citation type="submission" date="2020-07" db="EMBL/GenBank/DDBJ databases">
        <title>Sequencing the genomes of 1000 actinobacteria strains.</title>
        <authorList>
            <person name="Klenk H.-P."/>
        </authorList>
    </citation>
    <scope>NUCLEOTIDE SEQUENCE [LARGE SCALE GENOMIC DNA]</scope>
    <source>
        <strain evidence="4 5">DSM 21349</strain>
    </source>
</reference>
<evidence type="ECO:0000313" key="4">
    <source>
        <dbReference type="EMBL" id="MBA8802921.1"/>
    </source>
</evidence>
<dbReference type="InterPro" id="IPR001509">
    <property type="entry name" value="Epimerase_deHydtase"/>
</dbReference>
<dbReference type="EMBL" id="JACGXA010000001">
    <property type="protein sequence ID" value="MBA8802921.1"/>
    <property type="molecule type" value="Genomic_DNA"/>
</dbReference>
<keyword evidence="5" id="KW-1185">Reference proteome</keyword>
<organism evidence="4 5">
    <name type="scientific">Nocardioides ginsengisegetis</name>
    <dbReference type="NCBI Taxonomy" id="661491"/>
    <lineage>
        <taxon>Bacteria</taxon>
        <taxon>Bacillati</taxon>
        <taxon>Actinomycetota</taxon>
        <taxon>Actinomycetes</taxon>
        <taxon>Propionibacteriales</taxon>
        <taxon>Nocardioidaceae</taxon>
        <taxon>Nocardioides</taxon>
    </lineage>
</organism>